<dbReference type="InterPro" id="IPR046851">
    <property type="entry name" value="NBCH_WD40"/>
</dbReference>
<protein>
    <submittedName>
        <fullName evidence="3">Beach domain-containing protein lvsc</fullName>
    </submittedName>
</protein>
<feature type="domain" description="Neurobeachin beta-propeller" evidence="2">
    <location>
        <begin position="1"/>
        <end position="158"/>
    </location>
</feature>
<sequence>MHVLYGHDDEITCIDINLDLDMIFSGSKDGTCIIHSLQRGRYVRSIIPDNSSRKTINLVKISPDGHLILYSIKKKQIWVYTINAEFVCSCNSDNVIQCWDISKNSEFLISGDNYGILTFRNLHSLQVFKQFELEGEISSLMISVDEKYLFIGHDKGKISVGLLLFLI</sequence>
<dbReference type="Proteomes" id="UP001149090">
    <property type="component" value="Unassembled WGS sequence"/>
</dbReference>
<evidence type="ECO:0000313" key="3">
    <source>
        <dbReference type="EMBL" id="KAJ5071516.1"/>
    </source>
</evidence>
<dbReference type="SUPFAM" id="SSF50978">
    <property type="entry name" value="WD40 repeat-like"/>
    <property type="match status" value="1"/>
</dbReference>
<keyword evidence="1" id="KW-0853">WD repeat</keyword>
<evidence type="ECO:0000256" key="1">
    <source>
        <dbReference type="PROSITE-ProRule" id="PRU00221"/>
    </source>
</evidence>
<dbReference type="InterPro" id="IPR015943">
    <property type="entry name" value="WD40/YVTN_repeat-like_dom_sf"/>
</dbReference>
<dbReference type="PANTHER" id="PTHR13743:SF112">
    <property type="entry name" value="BEACH DOMAIN-CONTAINING PROTEIN"/>
    <property type="match status" value="1"/>
</dbReference>
<feature type="repeat" description="WD" evidence="1">
    <location>
        <begin position="4"/>
        <end position="45"/>
    </location>
</feature>
<dbReference type="EMBL" id="JAPDFW010000087">
    <property type="protein sequence ID" value="KAJ5071516.1"/>
    <property type="molecule type" value="Genomic_DNA"/>
</dbReference>
<dbReference type="GO" id="GO:0005829">
    <property type="term" value="C:cytosol"/>
    <property type="evidence" value="ECO:0007669"/>
    <property type="project" value="TreeGrafter"/>
</dbReference>
<dbReference type="PANTHER" id="PTHR13743">
    <property type="entry name" value="BEIGE/BEACH-RELATED"/>
    <property type="match status" value="1"/>
</dbReference>
<dbReference type="GO" id="GO:0008104">
    <property type="term" value="P:intracellular protein localization"/>
    <property type="evidence" value="ECO:0007669"/>
    <property type="project" value="TreeGrafter"/>
</dbReference>
<dbReference type="Pfam" id="PF20426">
    <property type="entry name" value="NBCH_WD40"/>
    <property type="match status" value="1"/>
</dbReference>
<dbReference type="SMART" id="SM00320">
    <property type="entry name" value="WD40"/>
    <property type="match status" value="2"/>
</dbReference>
<dbReference type="PROSITE" id="PS50082">
    <property type="entry name" value="WD_REPEATS_2"/>
    <property type="match status" value="1"/>
</dbReference>
<reference evidence="3" key="1">
    <citation type="submission" date="2022-10" db="EMBL/GenBank/DDBJ databases">
        <title>Novel sulphate-reducing endosymbionts in the free-living metamonad Anaeramoeba.</title>
        <authorList>
            <person name="Jerlstrom-Hultqvist J."/>
            <person name="Cepicka I."/>
            <person name="Gallot-Lavallee L."/>
            <person name="Salas-Leiva D."/>
            <person name="Curtis B.A."/>
            <person name="Zahonova K."/>
            <person name="Pipaliya S."/>
            <person name="Dacks J."/>
            <person name="Roger A.J."/>
        </authorList>
    </citation>
    <scope>NUCLEOTIDE SEQUENCE</scope>
    <source>
        <strain evidence="3">BMAN</strain>
    </source>
</reference>
<dbReference type="InterPro" id="IPR001680">
    <property type="entry name" value="WD40_rpt"/>
</dbReference>
<name>A0A9Q0R966_ANAIG</name>
<accession>A0A9Q0R966</accession>
<organism evidence="3 4">
    <name type="scientific">Anaeramoeba ignava</name>
    <name type="common">Anaerobic marine amoeba</name>
    <dbReference type="NCBI Taxonomy" id="1746090"/>
    <lineage>
        <taxon>Eukaryota</taxon>
        <taxon>Metamonada</taxon>
        <taxon>Anaeramoebidae</taxon>
        <taxon>Anaeramoeba</taxon>
    </lineage>
</organism>
<proteinExistence type="predicted"/>
<dbReference type="GO" id="GO:0016020">
    <property type="term" value="C:membrane"/>
    <property type="evidence" value="ECO:0007669"/>
    <property type="project" value="TreeGrafter"/>
</dbReference>
<dbReference type="AlphaFoldDB" id="A0A9Q0R966"/>
<evidence type="ECO:0000313" key="4">
    <source>
        <dbReference type="Proteomes" id="UP001149090"/>
    </source>
</evidence>
<dbReference type="OrthoDB" id="26681at2759"/>
<evidence type="ECO:0000259" key="2">
    <source>
        <dbReference type="Pfam" id="PF20426"/>
    </source>
</evidence>
<dbReference type="InterPro" id="IPR036322">
    <property type="entry name" value="WD40_repeat_dom_sf"/>
</dbReference>
<comment type="caution">
    <text evidence="3">The sequence shown here is derived from an EMBL/GenBank/DDBJ whole genome shotgun (WGS) entry which is preliminary data.</text>
</comment>
<dbReference type="InterPro" id="IPR050865">
    <property type="entry name" value="BEACH_Domain"/>
</dbReference>
<gene>
    <name evidence="3" type="ORF">M0811_10148</name>
</gene>
<keyword evidence="4" id="KW-1185">Reference proteome</keyword>
<dbReference type="GO" id="GO:0019901">
    <property type="term" value="F:protein kinase binding"/>
    <property type="evidence" value="ECO:0007669"/>
    <property type="project" value="TreeGrafter"/>
</dbReference>
<dbReference type="Gene3D" id="2.130.10.10">
    <property type="entry name" value="YVTN repeat-like/Quinoprotein amine dehydrogenase"/>
    <property type="match status" value="1"/>
</dbReference>